<reference evidence="7 8" key="1">
    <citation type="journal article" date="2015" name="Genome Biol. Evol.">
        <title>Phylogenomic analyses indicate that early fungi evolved digesting cell walls of algal ancestors of land plants.</title>
        <authorList>
            <person name="Chang Y."/>
            <person name="Wang S."/>
            <person name="Sekimoto S."/>
            <person name="Aerts A.L."/>
            <person name="Choi C."/>
            <person name="Clum A."/>
            <person name="LaButti K.M."/>
            <person name="Lindquist E.A."/>
            <person name="Yee Ngan C."/>
            <person name="Ohm R.A."/>
            <person name="Salamov A.A."/>
            <person name="Grigoriev I.V."/>
            <person name="Spatafora J.W."/>
            <person name="Berbee M.L."/>
        </authorList>
    </citation>
    <scope>NUCLEOTIDE SEQUENCE [LARGE SCALE GENOMIC DNA]</scope>
    <source>
        <strain evidence="7 8">JEL478</strain>
    </source>
</reference>
<feature type="domain" description="Cyclin-like" evidence="5">
    <location>
        <begin position="43"/>
        <end position="127"/>
    </location>
</feature>
<dbReference type="CDD" id="cd20512">
    <property type="entry name" value="CYCLIN_CLBs_yeast_rpt2"/>
    <property type="match status" value="1"/>
</dbReference>
<evidence type="ECO:0000259" key="6">
    <source>
        <dbReference type="SMART" id="SM01332"/>
    </source>
</evidence>
<keyword evidence="3" id="KW-0131">Cell cycle</keyword>
<dbReference type="Pfam" id="PF02984">
    <property type="entry name" value="Cyclin_C"/>
    <property type="match status" value="1"/>
</dbReference>
<proteinExistence type="inferred from homology"/>
<dbReference type="SUPFAM" id="SSF47954">
    <property type="entry name" value="Cyclin-like"/>
    <property type="match status" value="2"/>
</dbReference>
<evidence type="ECO:0000259" key="5">
    <source>
        <dbReference type="SMART" id="SM00385"/>
    </source>
</evidence>
<dbReference type="STRING" id="1344416.A0A139AD11"/>
<keyword evidence="2 4" id="KW-0195">Cyclin</keyword>
<dbReference type="GO" id="GO:0016538">
    <property type="term" value="F:cyclin-dependent protein serine/threonine kinase regulator activity"/>
    <property type="evidence" value="ECO:0007669"/>
    <property type="project" value="InterPro"/>
</dbReference>
<protein>
    <submittedName>
        <fullName evidence="7">Uncharacterized protein</fullName>
    </submittedName>
</protein>
<accession>A0A139AD11</accession>
<dbReference type="PANTHER" id="PTHR10177">
    <property type="entry name" value="CYCLINS"/>
    <property type="match status" value="1"/>
</dbReference>
<dbReference type="InterPro" id="IPR048258">
    <property type="entry name" value="Cyclins_cyclin-box"/>
</dbReference>
<dbReference type="GO" id="GO:0051301">
    <property type="term" value="P:cell division"/>
    <property type="evidence" value="ECO:0007669"/>
    <property type="project" value="UniProtKB-KW"/>
</dbReference>
<dbReference type="EMBL" id="KQ965770">
    <property type="protein sequence ID" value="KXS14303.1"/>
    <property type="molecule type" value="Genomic_DNA"/>
</dbReference>
<dbReference type="GO" id="GO:0044772">
    <property type="term" value="P:mitotic cell cycle phase transition"/>
    <property type="evidence" value="ECO:0007669"/>
    <property type="project" value="InterPro"/>
</dbReference>
<dbReference type="FunFam" id="1.10.472.10:FF:000001">
    <property type="entry name" value="G2/mitotic-specific cyclin"/>
    <property type="match status" value="1"/>
</dbReference>
<organism evidence="7 8">
    <name type="scientific">Gonapodya prolifera (strain JEL478)</name>
    <name type="common">Monoblepharis prolifera</name>
    <dbReference type="NCBI Taxonomy" id="1344416"/>
    <lineage>
        <taxon>Eukaryota</taxon>
        <taxon>Fungi</taxon>
        <taxon>Fungi incertae sedis</taxon>
        <taxon>Chytridiomycota</taxon>
        <taxon>Chytridiomycota incertae sedis</taxon>
        <taxon>Monoblepharidomycetes</taxon>
        <taxon>Monoblepharidales</taxon>
        <taxon>Gonapodyaceae</taxon>
        <taxon>Gonapodya</taxon>
    </lineage>
</organism>
<gene>
    <name evidence="7" type="ORF">M427DRAFT_99746</name>
</gene>
<feature type="domain" description="Cyclin-like" evidence="5">
    <location>
        <begin position="140"/>
        <end position="221"/>
    </location>
</feature>
<name>A0A139AD11_GONPJ</name>
<dbReference type="AlphaFoldDB" id="A0A139AD11"/>
<dbReference type="OMA" id="YYEMCHY"/>
<keyword evidence="8" id="KW-1185">Reference proteome</keyword>
<dbReference type="PIRSF" id="PIRSF001771">
    <property type="entry name" value="Cyclin_A_B_D_E"/>
    <property type="match status" value="1"/>
</dbReference>
<evidence type="ECO:0000256" key="3">
    <source>
        <dbReference type="ARBA" id="ARBA00023306"/>
    </source>
</evidence>
<dbReference type="InterPro" id="IPR046965">
    <property type="entry name" value="Cyclin_A/B-like"/>
</dbReference>
<dbReference type="InterPro" id="IPR006671">
    <property type="entry name" value="Cyclin_N"/>
</dbReference>
<comment type="similarity">
    <text evidence="4">Belongs to the cyclin family.</text>
</comment>
<evidence type="ECO:0000256" key="4">
    <source>
        <dbReference type="RuleBase" id="RU000383"/>
    </source>
</evidence>
<dbReference type="PROSITE" id="PS00292">
    <property type="entry name" value="CYCLINS"/>
    <property type="match status" value="1"/>
</dbReference>
<sequence>MVSEYVGDIFEYFKELERDTMPSANYMENQKELAWRMRGILIDWLIEVHYKFRLLPETLFLAVNVIDRFLTCRIVSVQKLQLVGLTSLFIASKYEEVMAPSIQNFIYMSDNGYTEDEIMKAERYILQVLDYGLQYPNALNFLRRCSKADNYDIQTRTLAKYLMEVALIDYKCLVCPPSEIAAAGLYLARRMLRRGPWDANLVHYSGYTEDKLQTATSLMLQYLRQTPPRHEALFRKYASKKFMKASLFVKDWVERQSANTVSTSSRSGYESELN</sequence>
<dbReference type="SMART" id="SM00385">
    <property type="entry name" value="CYCLIN"/>
    <property type="match status" value="2"/>
</dbReference>
<dbReference type="OrthoDB" id="5590282at2759"/>
<evidence type="ECO:0000313" key="8">
    <source>
        <dbReference type="Proteomes" id="UP000070544"/>
    </source>
</evidence>
<dbReference type="InterPro" id="IPR036915">
    <property type="entry name" value="Cyclin-like_sf"/>
</dbReference>
<evidence type="ECO:0000256" key="1">
    <source>
        <dbReference type="ARBA" id="ARBA00022618"/>
    </source>
</evidence>
<dbReference type="CDD" id="cd20568">
    <property type="entry name" value="CYCLIN_CLBs_yeast_rpt1"/>
    <property type="match status" value="1"/>
</dbReference>
<dbReference type="InterPro" id="IPR039361">
    <property type="entry name" value="Cyclin"/>
</dbReference>
<evidence type="ECO:0000313" key="7">
    <source>
        <dbReference type="EMBL" id="KXS14303.1"/>
    </source>
</evidence>
<dbReference type="InterPro" id="IPR013763">
    <property type="entry name" value="Cyclin-like_dom"/>
</dbReference>
<dbReference type="Proteomes" id="UP000070544">
    <property type="component" value="Unassembled WGS sequence"/>
</dbReference>
<keyword evidence="1" id="KW-0132">Cell division</keyword>
<dbReference type="Pfam" id="PF00134">
    <property type="entry name" value="Cyclin_N"/>
    <property type="match status" value="1"/>
</dbReference>
<evidence type="ECO:0000256" key="2">
    <source>
        <dbReference type="ARBA" id="ARBA00023127"/>
    </source>
</evidence>
<dbReference type="Gene3D" id="1.10.472.10">
    <property type="entry name" value="Cyclin-like"/>
    <property type="match status" value="2"/>
</dbReference>
<dbReference type="InterPro" id="IPR004367">
    <property type="entry name" value="Cyclin_C-dom"/>
</dbReference>
<feature type="domain" description="Cyclin C-terminal" evidence="6">
    <location>
        <begin position="136"/>
        <end position="251"/>
    </location>
</feature>
<dbReference type="SMART" id="SM01332">
    <property type="entry name" value="Cyclin_C"/>
    <property type="match status" value="1"/>
</dbReference>